<evidence type="ECO:0000313" key="1">
    <source>
        <dbReference type="EMBL" id="ALE37680.1"/>
    </source>
</evidence>
<dbReference type="PATRIC" id="fig|1279460.3.peg.458"/>
<protein>
    <submittedName>
        <fullName evidence="1">Uncharacterized protein</fullName>
    </submittedName>
</protein>
<reference evidence="1 2" key="1">
    <citation type="journal article" date="2015" name="Genome Announc.">
        <title>Whole-Genome Sequence of Leptospira interrogans Serovar Hardjo Subtype Hardjoprajitno Strain Norma, Isolated from Cattle in a Leptospirosis Outbreak in Brazil.</title>
        <authorList>
            <person name="Cosate M.R."/>
            <person name="Soares S.C."/>
            <person name="Mendes T.A."/>
            <person name="Raittz R.T."/>
            <person name="Moreira E.C."/>
            <person name="Leite R."/>
            <person name="Fernandes G.R."/>
            <person name="Haddad J.P."/>
            <person name="Ortega J.M."/>
        </authorList>
    </citation>
    <scope>NUCLEOTIDE SEQUENCE [LARGE SCALE GENOMIC DNA]</scope>
    <source>
        <strain evidence="1 2">Norma</strain>
    </source>
</reference>
<accession>A0A0M4N600</accession>
<evidence type="ECO:0000313" key="2">
    <source>
        <dbReference type="Proteomes" id="UP000056502"/>
    </source>
</evidence>
<organism evidence="1">
    <name type="scientific">Leptospira interrogans serovar Hardjo str. Norma</name>
    <dbReference type="NCBI Taxonomy" id="1279460"/>
    <lineage>
        <taxon>Bacteria</taxon>
        <taxon>Pseudomonadati</taxon>
        <taxon>Spirochaetota</taxon>
        <taxon>Spirochaetia</taxon>
        <taxon>Leptospirales</taxon>
        <taxon>Leptospiraceae</taxon>
        <taxon>Leptospira</taxon>
    </lineage>
</organism>
<dbReference type="AlphaFoldDB" id="A0A0M4N600"/>
<name>A0A0M4N600_LEPIR</name>
<dbReference type="Proteomes" id="UP000056502">
    <property type="component" value="Chromosome I"/>
</dbReference>
<dbReference type="EMBL" id="CP012603">
    <property type="protein sequence ID" value="ALE37680.1"/>
    <property type="molecule type" value="Genomic_DNA"/>
</dbReference>
<gene>
    <name evidence="1" type="ORF">G436_0457</name>
</gene>
<proteinExistence type="predicted"/>
<sequence length="52" mass="6434">MNKFIRHYWPARIEEIGQFSAVLRIEVKCPLRYWFGKFFSRDPDTIRWSNDL</sequence>